<dbReference type="Proteomes" id="UP000013776">
    <property type="component" value="Unassembled WGS sequence"/>
</dbReference>
<comment type="caution">
    <text evidence="3">The sequence shown here is derived from an EMBL/GenBank/DDBJ whole genome shotgun (WGS) entry which is preliminary data.</text>
</comment>
<protein>
    <recommendedName>
        <fullName evidence="2">Ribosomal protein mS38 C-terminal domain-containing protein</fullName>
    </recommendedName>
</protein>
<dbReference type="STRING" id="1097556.R4XCT2"/>
<keyword evidence="4" id="KW-1185">Reference proteome</keyword>
<feature type="compositionally biased region" description="Basic residues" evidence="1">
    <location>
        <begin position="124"/>
        <end position="141"/>
    </location>
</feature>
<feature type="domain" description="Ribosomal protein mS38 C-terminal" evidence="2">
    <location>
        <begin position="120"/>
        <end position="153"/>
    </location>
</feature>
<evidence type="ECO:0000259" key="2">
    <source>
        <dbReference type="SMART" id="SM01155"/>
    </source>
</evidence>
<gene>
    <name evidence="3" type="ORF">TAPDE_002211</name>
</gene>
<feature type="compositionally biased region" description="Basic and acidic residues" evidence="1">
    <location>
        <begin position="142"/>
        <end position="153"/>
    </location>
</feature>
<organism evidence="3 4">
    <name type="scientific">Taphrina deformans (strain PYCC 5710 / ATCC 11124 / CBS 356.35 / IMI 108563 / JCM 9778 / NBRC 8474)</name>
    <name type="common">Peach leaf curl fungus</name>
    <name type="synonym">Lalaria deformans</name>
    <dbReference type="NCBI Taxonomy" id="1097556"/>
    <lineage>
        <taxon>Eukaryota</taxon>
        <taxon>Fungi</taxon>
        <taxon>Dikarya</taxon>
        <taxon>Ascomycota</taxon>
        <taxon>Taphrinomycotina</taxon>
        <taxon>Taphrinomycetes</taxon>
        <taxon>Taphrinales</taxon>
        <taxon>Taphrinaceae</taxon>
        <taxon>Taphrina</taxon>
    </lineage>
</organism>
<evidence type="ECO:0000313" key="4">
    <source>
        <dbReference type="Proteomes" id="UP000013776"/>
    </source>
</evidence>
<dbReference type="VEuPathDB" id="FungiDB:TAPDE_002211"/>
<sequence>MADKREPRKENWAESITWQSATGSEYEFQRIPHQALDHLRAINTPSSTNANLWNRDDVQEDENDETIEMLDTATTTEQPQKFHGKVVVVPMGARDLAGKDFYENLMNAVQDGLEKIEDYEMTSTKRKRRLKMNKHKFKKRRKEQESARRKLGK</sequence>
<evidence type="ECO:0000313" key="3">
    <source>
        <dbReference type="EMBL" id="CCG82213.1"/>
    </source>
</evidence>
<reference evidence="3 4" key="1">
    <citation type="journal article" date="2013" name="MBio">
        <title>Genome sequencing of the plant pathogen Taphrina deformans, the causal agent of peach leaf curl.</title>
        <authorList>
            <person name="Cisse O.H."/>
            <person name="Almeida J.M.G.C.F."/>
            <person name="Fonseca A."/>
            <person name="Kumar A.A."/>
            <person name="Salojaervi J."/>
            <person name="Overmyer K."/>
            <person name="Hauser P.M."/>
            <person name="Pagni M."/>
        </authorList>
    </citation>
    <scope>NUCLEOTIDE SEQUENCE [LARGE SCALE GENOMIC DNA]</scope>
    <source>
        <strain evidence="4">PYCC 5710 / ATCC 11124 / CBS 356.35 / IMI 108563 / JCM 9778 / NBRC 8474</strain>
    </source>
</reference>
<accession>R4XCT2</accession>
<evidence type="ECO:0000256" key="1">
    <source>
        <dbReference type="SAM" id="MobiDB-lite"/>
    </source>
</evidence>
<dbReference type="SMART" id="SM01155">
    <property type="entry name" value="DUF1713"/>
    <property type="match status" value="1"/>
</dbReference>
<dbReference type="Pfam" id="PF08213">
    <property type="entry name" value="COX24_C"/>
    <property type="match status" value="1"/>
</dbReference>
<proteinExistence type="predicted"/>
<dbReference type="EMBL" id="CAHR02000074">
    <property type="protein sequence ID" value="CCG82213.1"/>
    <property type="molecule type" value="Genomic_DNA"/>
</dbReference>
<name>R4XCT2_TAPDE</name>
<feature type="region of interest" description="Disordered" evidence="1">
    <location>
        <begin position="124"/>
        <end position="153"/>
    </location>
</feature>
<dbReference type="InterPro" id="IPR013177">
    <property type="entry name" value="Ribosomal_mS38_C"/>
</dbReference>
<dbReference type="AlphaFoldDB" id="R4XCT2"/>